<reference evidence="1 2" key="1">
    <citation type="submission" date="2021-01" db="EMBL/GenBank/DDBJ databases">
        <title>Antibiotic resistance and phylogeny of Pseudomonas spp. isolated over three decades from chicken meat in the Norwegian food chain.</title>
        <authorList>
            <person name="Moen B."/>
        </authorList>
    </citation>
    <scope>NUCLEOTIDE SEQUENCE [LARGE SCALE GENOMIC DNA]</scope>
    <source>
        <strain evidence="1 2">MF6766</strain>
    </source>
</reference>
<gene>
    <name evidence="1" type="ORF">JJD71_26550</name>
</gene>
<name>A0ABS1H064_9PSED</name>
<evidence type="ECO:0000313" key="1">
    <source>
        <dbReference type="EMBL" id="MBK3462631.1"/>
    </source>
</evidence>
<dbReference type="Proteomes" id="UP000620382">
    <property type="component" value="Unassembled WGS sequence"/>
</dbReference>
<comment type="caution">
    <text evidence="1">The sequence shown here is derived from an EMBL/GenBank/DDBJ whole genome shotgun (WGS) entry which is preliminary data.</text>
</comment>
<organism evidence="1 2">
    <name type="scientific">Pseudomonas haemolytica</name>
    <dbReference type="NCBI Taxonomy" id="2600065"/>
    <lineage>
        <taxon>Bacteria</taxon>
        <taxon>Pseudomonadati</taxon>
        <taxon>Pseudomonadota</taxon>
        <taxon>Gammaproteobacteria</taxon>
        <taxon>Pseudomonadales</taxon>
        <taxon>Pseudomonadaceae</taxon>
        <taxon>Pseudomonas</taxon>
    </lineage>
</organism>
<dbReference type="EMBL" id="JAENSR010000009">
    <property type="protein sequence ID" value="MBK3462631.1"/>
    <property type="molecule type" value="Genomic_DNA"/>
</dbReference>
<sequence length="420" mass="47809">MNNNNELTEIYKTFMDVYKEAKVSGNQGVWAKSLLLLSMFNPTRNLQKYTVGESNDVANIEKANSLGLRSVEVSPNAVTIHIGEEELGGTPYKEFVFYGYQLNTDLHFVFCHDLVSKLQKTYEQQGSDLVVDFQLVMRDCNLDTKHTGFYKAAFIEVLDRMFYSSAKIVMKDGGEINDRFIYKRETKGDFIHIKFGDIFTDSVVKDTWSKKIDWKDKMALKSGTPRILFDKVEMFNAYGEARFSVKTMLKLCECSSKSLNEAIQYFKEIGYVKEVIDVRGGKTGKNIVEKTLIINKSFNLKQFAKNTLSVDKKAPALPETASASLLPKIENKEESSTIKKDTLLGTIDFRAETEISLAVKAYERKKSGLGLVEQKDMSDEEYRMDYDSIFTEPKALVKDADAWDSTCDFNNWVDESNKGN</sequence>
<keyword evidence="2" id="KW-1185">Reference proteome</keyword>
<protein>
    <submittedName>
        <fullName evidence="1">Uncharacterized protein</fullName>
    </submittedName>
</protein>
<evidence type="ECO:0000313" key="2">
    <source>
        <dbReference type="Proteomes" id="UP000620382"/>
    </source>
</evidence>
<dbReference type="RefSeq" id="WP_200657667.1">
    <property type="nucleotide sequence ID" value="NZ_JAENSR010000009.1"/>
</dbReference>
<accession>A0ABS1H064</accession>
<proteinExistence type="predicted"/>